<feature type="compositionally biased region" description="Acidic residues" evidence="1">
    <location>
        <begin position="87"/>
        <end position="100"/>
    </location>
</feature>
<dbReference type="Proteomes" id="UP000494119">
    <property type="component" value="Unassembled WGS sequence"/>
</dbReference>
<name>A0A6J5FK17_9BURK</name>
<feature type="region of interest" description="Disordered" evidence="1">
    <location>
        <begin position="78"/>
        <end position="100"/>
    </location>
</feature>
<dbReference type="AlphaFoldDB" id="A0A6J5FK17"/>
<evidence type="ECO:0000256" key="1">
    <source>
        <dbReference type="SAM" id="MobiDB-lite"/>
    </source>
</evidence>
<keyword evidence="3" id="KW-1185">Reference proteome</keyword>
<protein>
    <submittedName>
        <fullName evidence="2">Uncharacterized protein</fullName>
    </submittedName>
</protein>
<dbReference type="RefSeq" id="WP_175194268.1">
    <property type="nucleotide sequence ID" value="NZ_CADIKL010000003.1"/>
</dbReference>
<organism evidence="2 3">
    <name type="scientific">Paraburkholderia caffeinitolerans</name>
    <dbReference type="NCBI Taxonomy" id="1723730"/>
    <lineage>
        <taxon>Bacteria</taxon>
        <taxon>Pseudomonadati</taxon>
        <taxon>Pseudomonadota</taxon>
        <taxon>Betaproteobacteria</taxon>
        <taxon>Burkholderiales</taxon>
        <taxon>Burkholderiaceae</taxon>
        <taxon>Paraburkholderia</taxon>
    </lineage>
</organism>
<proteinExistence type="predicted"/>
<dbReference type="EMBL" id="CADIKL010000003">
    <property type="protein sequence ID" value="CAB3779326.1"/>
    <property type="molecule type" value="Genomic_DNA"/>
</dbReference>
<sequence>MKLLVKFHWDCGRQGEVDGLFVVEKDVLEKAYGKEVYFGEILGKHSEVSGTLDRGDITVKSEDQDFIAKVEELLGSHLSGYDPFDYMQEDEDSEDESDEE</sequence>
<reference evidence="2 3" key="1">
    <citation type="submission" date="2020-04" db="EMBL/GenBank/DDBJ databases">
        <authorList>
            <person name="De Canck E."/>
        </authorList>
    </citation>
    <scope>NUCLEOTIDE SEQUENCE [LARGE SCALE GENOMIC DNA]</scope>
    <source>
        <strain evidence="2 3">LMG 28688</strain>
    </source>
</reference>
<evidence type="ECO:0000313" key="2">
    <source>
        <dbReference type="EMBL" id="CAB3779326.1"/>
    </source>
</evidence>
<evidence type="ECO:0000313" key="3">
    <source>
        <dbReference type="Proteomes" id="UP000494119"/>
    </source>
</evidence>
<accession>A0A6J5FK17</accession>
<gene>
    <name evidence="2" type="ORF">LMG28688_00805</name>
</gene>